<accession>A0A7S3MTE8</accession>
<dbReference type="SUPFAM" id="SSF51161">
    <property type="entry name" value="Trimeric LpxA-like enzymes"/>
    <property type="match status" value="1"/>
</dbReference>
<name>A0A7S3MTE8_9SPIT</name>
<proteinExistence type="predicted"/>
<organism evidence="1">
    <name type="scientific">Strombidium inclinatum</name>
    <dbReference type="NCBI Taxonomy" id="197538"/>
    <lineage>
        <taxon>Eukaryota</taxon>
        <taxon>Sar</taxon>
        <taxon>Alveolata</taxon>
        <taxon>Ciliophora</taxon>
        <taxon>Intramacronucleata</taxon>
        <taxon>Spirotrichea</taxon>
        <taxon>Oligotrichia</taxon>
        <taxon>Strombidiidae</taxon>
        <taxon>Strombidium</taxon>
    </lineage>
</organism>
<protein>
    <submittedName>
        <fullName evidence="1">Uncharacterized protein</fullName>
    </submittedName>
</protein>
<dbReference type="AlphaFoldDB" id="A0A7S3MTE8"/>
<sequence length="377" mass="41661">MRLGDSHQVFRSVGMVLPRLFGVSVPPGSFRREGVGTSERVLVSVRVAKVVVQVLLASRPHRALPARIHRSNLRRNSLWRGLSWPEEARSALLPGFDVDVARGLSTVADSRPGLNGTAPGDRDALCERRMRNRMLFVFLDHDLRHAPSLETDFEFHQKVEVYEFQRNGAHVEVRALNHRLSVDVQDFWGHPTTLVAHPTACRPAAAHLVLRTIVVSWGGADRIGSRILVGSSIRIPSSTMVGCPVWIGRPVWIGHPIRVPSSVRIRSSVGVPIVVLRGKPRRKRHLLVGTVQALGRAEQSGYCALLTISAGTNRSDDLVKERAVSLRSMEIVDPILRNIVVIFSLEQSHVLSELAPLDGLDLGGVEEHFALVLQLLD</sequence>
<evidence type="ECO:0000313" key="1">
    <source>
        <dbReference type="EMBL" id="CAE0321175.1"/>
    </source>
</evidence>
<dbReference type="InterPro" id="IPR011004">
    <property type="entry name" value="Trimer_LpxA-like_sf"/>
</dbReference>
<dbReference type="EMBL" id="HBIH01004056">
    <property type="protein sequence ID" value="CAE0321175.1"/>
    <property type="molecule type" value="Transcribed_RNA"/>
</dbReference>
<gene>
    <name evidence="1" type="ORF">SINC0208_LOCUS1756</name>
</gene>
<reference evidence="1" key="1">
    <citation type="submission" date="2021-01" db="EMBL/GenBank/DDBJ databases">
        <authorList>
            <person name="Corre E."/>
            <person name="Pelletier E."/>
            <person name="Niang G."/>
            <person name="Scheremetjew M."/>
            <person name="Finn R."/>
            <person name="Kale V."/>
            <person name="Holt S."/>
            <person name="Cochrane G."/>
            <person name="Meng A."/>
            <person name="Brown T."/>
            <person name="Cohen L."/>
        </authorList>
    </citation>
    <scope>NUCLEOTIDE SEQUENCE</scope>
    <source>
        <strain evidence="1">S3</strain>
    </source>
</reference>